<keyword evidence="2" id="KW-1185">Reference proteome</keyword>
<dbReference type="Proteomes" id="UP001164929">
    <property type="component" value="Chromosome 6"/>
</dbReference>
<reference evidence="1" key="1">
    <citation type="journal article" date="2023" name="Mol. Ecol. Resour.">
        <title>Chromosome-level genome assembly of a triploid poplar Populus alba 'Berolinensis'.</title>
        <authorList>
            <person name="Chen S."/>
            <person name="Yu Y."/>
            <person name="Wang X."/>
            <person name="Wang S."/>
            <person name="Zhang T."/>
            <person name="Zhou Y."/>
            <person name="He R."/>
            <person name="Meng N."/>
            <person name="Wang Y."/>
            <person name="Liu W."/>
            <person name="Liu Z."/>
            <person name="Liu J."/>
            <person name="Guo Q."/>
            <person name="Huang H."/>
            <person name="Sederoff R.R."/>
            <person name="Wang G."/>
            <person name="Qu G."/>
            <person name="Chen S."/>
        </authorList>
    </citation>
    <scope>NUCLEOTIDE SEQUENCE</scope>
    <source>
        <strain evidence="1">SC-2020</strain>
    </source>
</reference>
<comment type="caution">
    <text evidence="1">The sequence shown here is derived from an EMBL/GenBank/DDBJ whole genome shotgun (WGS) entry which is preliminary data.</text>
</comment>
<organism evidence="1 2">
    <name type="scientific">Populus alba x Populus x berolinensis</name>
    <dbReference type="NCBI Taxonomy" id="444605"/>
    <lineage>
        <taxon>Eukaryota</taxon>
        <taxon>Viridiplantae</taxon>
        <taxon>Streptophyta</taxon>
        <taxon>Embryophyta</taxon>
        <taxon>Tracheophyta</taxon>
        <taxon>Spermatophyta</taxon>
        <taxon>Magnoliopsida</taxon>
        <taxon>eudicotyledons</taxon>
        <taxon>Gunneridae</taxon>
        <taxon>Pentapetalae</taxon>
        <taxon>rosids</taxon>
        <taxon>fabids</taxon>
        <taxon>Malpighiales</taxon>
        <taxon>Salicaceae</taxon>
        <taxon>Saliceae</taxon>
        <taxon>Populus</taxon>
    </lineage>
</organism>
<sequence length="92" mass="10568">MGYLATLWEVLLPDVMPDGRSYLVHKSFNSLPVADVCLMRLDSHNWLICESQYTVLQVHLGGQPYYMKITVDFLMSIPKYATLVRLAARISY</sequence>
<dbReference type="AlphaFoldDB" id="A0AAD6QLU1"/>
<protein>
    <submittedName>
        <fullName evidence="1">Uncharacterized protein</fullName>
    </submittedName>
</protein>
<name>A0AAD6QLU1_9ROSI</name>
<gene>
    <name evidence="1" type="ORF">NC653_016026</name>
</gene>
<accession>A0AAD6QLU1</accession>
<dbReference type="EMBL" id="JAQIZT010000006">
    <property type="protein sequence ID" value="KAJ6992797.1"/>
    <property type="molecule type" value="Genomic_DNA"/>
</dbReference>
<evidence type="ECO:0000313" key="2">
    <source>
        <dbReference type="Proteomes" id="UP001164929"/>
    </source>
</evidence>
<evidence type="ECO:0000313" key="1">
    <source>
        <dbReference type="EMBL" id="KAJ6992797.1"/>
    </source>
</evidence>
<proteinExistence type="predicted"/>